<sequence>MGTTNGEPSVGVVILTMGDRPQELRRAFASLQLQEGVRLDVAVVGNGWDPATQPGGLPECFVPVYLEENLGIPAGRNAGVPHVRGEFILFLDDDSWLPDIDFLQNAVARFRKYPDMGMLMPRIADPENEESPRRWIPRLNKKTAGESSNIFHVGETCLLLPRAIFEATRGWAGGFWYAHEGIELAWRVWDTGHRVWYAGDLRVFHPVVDPRRHGEFYRLNARNRVWLARRNLRWPFSWAYVGSWTLINIVRLRKDRKGLRQHLAGVMSGYRTSPWYQTPRPKLKWSTHLRMTLAGRPPII</sequence>
<organism evidence="6 7">
    <name type="scientific">Arthrobacter rhombi</name>
    <dbReference type="NCBI Taxonomy" id="71253"/>
    <lineage>
        <taxon>Bacteria</taxon>
        <taxon>Bacillati</taxon>
        <taxon>Actinomycetota</taxon>
        <taxon>Actinomycetes</taxon>
        <taxon>Micrococcales</taxon>
        <taxon>Micrococcaceae</taxon>
        <taxon>Arthrobacter</taxon>
    </lineage>
</organism>
<keyword evidence="4 6" id="KW-0808">Transferase</keyword>
<evidence type="ECO:0000256" key="3">
    <source>
        <dbReference type="ARBA" id="ARBA00022676"/>
    </source>
</evidence>
<accession>A0A1R4GBJ2</accession>
<dbReference type="Proteomes" id="UP000195913">
    <property type="component" value="Unassembled WGS sequence"/>
</dbReference>
<comment type="pathway">
    <text evidence="1">Cell wall biogenesis; cell wall polysaccharide biosynthesis.</text>
</comment>
<proteinExistence type="inferred from homology"/>
<dbReference type="RefSeq" id="WP_086998707.1">
    <property type="nucleotide sequence ID" value="NZ_FUHW01000032.1"/>
</dbReference>
<keyword evidence="3" id="KW-0328">Glycosyltransferase</keyword>
<name>A0A1R4GBJ2_9MICC</name>
<dbReference type="AlphaFoldDB" id="A0A1R4GBJ2"/>
<reference evidence="6 7" key="1">
    <citation type="submission" date="2017-02" db="EMBL/GenBank/DDBJ databases">
        <authorList>
            <person name="Peterson S.W."/>
        </authorList>
    </citation>
    <scope>NUCLEOTIDE SEQUENCE [LARGE SCALE GENOMIC DNA]</scope>
    <source>
        <strain evidence="6 7">B Ar 00.02</strain>
    </source>
</reference>
<dbReference type="InterPro" id="IPR029044">
    <property type="entry name" value="Nucleotide-diphossugar_trans"/>
</dbReference>
<dbReference type="SUPFAM" id="SSF53448">
    <property type="entry name" value="Nucleotide-diphospho-sugar transferases"/>
    <property type="match status" value="1"/>
</dbReference>
<evidence type="ECO:0000256" key="2">
    <source>
        <dbReference type="ARBA" id="ARBA00006739"/>
    </source>
</evidence>
<protein>
    <submittedName>
        <fullName evidence="6">Glycosyltransferase</fullName>
    </submittedName>
</protein>
<evidence type="ECO:0000313" key="7">
    <source>
        <dbReference type="Proteomes" id="UP000195913"/>
    </source>
</evidence>
<feature type="domain" description="Glycosyltransferase 2-like" evidence="5">
    <location>
        <begin position="14"/>
        <end position="166"/>
    </location>
</feature>
<gene>
    <name evidence="6" type="ORF">FM101_09385</name>
</gene>
<dbReference type="EMBL" id="FUHW01000032">
    <property type="protein sequence ID" value="SJM65610.1"/>
    <property type="molecule type" value="Genomic_DNA"/>
</dbReference>
<dbReference type="InterPro" id="IPR001173">
    <property type="entry name" value="Glyco_trans_2-like"/>
</dbReference>
<evidence type="ECO:0000259" key="5">
    <source>
        <dbReference type="Pfam" id="PF00535"/>
    </source>
</evidence>
<evidence type="ECO:0000313" key="6">
    <source>
        <dbReference type="EMBL" id="SJM65610.1"/>
    </source>
</evidence>
<dbReference type="GO" id="GO:0016757">
    <property type="term" value="F:glycosyltransferase activity"/>
    <property type="evidence" value="ECO:0007669"/>
    <property type="project" value="UniProtKB-KW"/>
</dbReference>
<dbReference type="Pfam" id="PF00535">
    <property type="entry name" value="Glycos_transf_2"/>
    <property type="match status" value="1"/>
</dbReference>
<keyword evidence="7" id="KW-1185">Reference proteome</keyword>
<evidence type="ECO:0000256" key="1">
    <source>
        <dbReference type="ARBA" id="ARBA00004776"/>
    </source>
</evidence>
<dbReference type="Gene3D" id="3.90.550.10">
    <property type="entry name" value="Spore Coat Polysaccharide Biosynthesis Protein SpsA, Chain A"/>
    <property type="match status" value="1"/>
</dbReference>
<dbReference type="PANTHER" id="PTHR43179:SF12">
    <property type="entry name" value="GALACTOFURANOSYLTRANSFERASE GLFT2"/>
    <property type="match status" value="1"/>
</dbReference>
<dbReference type="PANTHER" id="PTHR43179">
    <property type="entry name" value="RHAMNOSYLTRANSFERASE WBBL"/>
    <property type="match status" value="1"/>
</dbReference>
<comment type="similarity">
    <text evidence="2">Belongs to the glycosyltransferase 2 family.</text>
</comment>
<evidence type="ECO:0000256" key="4">
    <source>
        <dbReference type="ARBA" id="ARBA00022679"/>
    </source>
</evidence>